<reference evidence="4" key="3">
    <citation type="submission" date="2025-09" db="UniProtKB">
        <authorList>
            <consortium name="Ensembl"/>
        </authorList>
    </citation>
    <scope>IDENTIFICATION</scope>
</reference>
<protein>
    <recommendedName>
        <fullName evidence="3">MHC class I-like antigen recognition-like domain-containing protein</fullName>
    </recommendedName>
</protein>
<keyword evidence="5" id="KW-1185">Reference proteome</keyword>
<evidence type="ECO:0000313" key="4">
    <source>
        <dbReference type="Ensembl" id="ENSHHUP00000067954.1"/>
    </source>
</evidence>
<keyword evidence="2" id="KW-0732">Signal</keyword>
<evidence type="ECO:0000256" key="1">
    <source>
        <dbReference type="ARBA" id="ARBA00023180"/>
    </source>
</evidence>
<dbReference type="Ensembl" id="ENSHHUT00000070238.1">
    <property type="protein sequence ID" value="ENSHHUP00000067954.1"/>
    <property type="gene ID" value="ENSHHUG00000040075.1"/>
</dbReference>
<proteinExistence type="predicted"/>
<evidence type="ECO:0000313" key="5">
    <source>
        <dbReference type="Proteomes" id="UP000314982"/>
    </source>
</evidence>
<dbReference type="STRING" id="62062.ENSHHUP00000067954"/>
<dbReference type="InterPro" id="IPR011161">
    <property type="entry name" value="MHC_I-like_Ag-recog"/>
</dbReference>
<evidence type="ECO:0000259" key="3">
    <source>
        <dbReference type="Pfam" id="PF00129"/>
    </source>
</evidence>
<dbReference type="GO" id="GO:0006955">
    <property type="term" value="P:immune response"/>
    <property type="evidence" value="ECO:0007669"/>
    <property type="project" value="TreeGrafter"/>
</dbReference>
<organism evidence="4 5">
    <name type="scientific">Hucho hucho</name>
    <name type="common">huchen</name>
    <dbReference type="NCBI Taxonomy" id="62062"/>
    <lineage>
        <taxon>Eukaryota</taxon>
        <taxon>Metazoa</taxon>
        <taxon>Chordata</taxon>
        <taxon>Craniata</taxon>
        <taxon>Vertebrata</taxon>
        <taxon>Euteleostomi</taxon>
        <taxon>Actinopterygii</taxon>
        <taxon>Neopterygii</taxon>
        <taxon>Teleostei</taxon>
        <taxon>Protacanthopterygii</taxon>
        <taxon>Salmoniformes</taxon>
        <taxon>Salmonidae</taxon>
        <taxon>Salmoninae</taxon>
        <taxon>Hucho</taxon>
    </lineage>
</organism>
<feature type="signal peptide" evidence="2">
    <location>
        <begin position="1"/>
        <end position="23"/>
    </location>
</feature>
<dbReference type="Proteomes" id="UP000314982">
    <property type="component" value="Unassembled WGS sequence"/>
</dbReference>
<dbReference type="InterPro" id="IPR050208">
    <property type="entry name" value="MHC_class-I_related"/>
</dbReference>
<dbReference type="SUPFAM" id="SSF54452">
    <property type="entry name" value="MHC antigen-recognition domain"/>
    <property type="match status" value="1"/>
</dbReference>
<dbReference type="InterPro" id="IPR011162">
    <property type="entry name" value="MHC_I/II-like_Ag-recog"/>
</dbReference>
<feature type="domain" description="MHC class I-like antigen recognition-like" evidence="3">
    <location>
        <begin position="22"/>
        <end position="81"/>
    </location>
</feature>
<feature type="chain" id="PRO_5021323041" description="MHC class I-like antigen recognition-like domain-containing protein" evidence="2">
    <location>
        <begin position="24"/>
        <end position="93"/>
    </location>
</feature>
<dbReference type="Gene3D" id="3.30.500.10">
    <property type="entry name" value="MHC class I-like antigen recognition-like"/>
    <property type="match status" value="1"/>
</dbReference>
<reference evidence="4" key="2">
    <citation type="submission" date="2025-08" db="UniProtKB">
        <authorList>
            <consortium name="Ensembl"/>
        </authorList>
    </citation>
    <scope>IDENTIFICATION</scope>
</reference>
<dbReference type="InterPro" id="IPR037055">
    <property type="entry name" value="MHC_I-like_Ag-recog_sf"/>
</dbReference>
<sequence>MCAFKMYFVILLFLFATLSMVDSDVHILQWKHGCEIDQQPDGTLKFMKGIDQYSYDGDDFLAFDDAAMQWVAPVDQALPTKVVGRWTVGQILN</sequence>
<dbReference type="PANTHER" id="PTHR16675">
    <property type="entry name" value="MHC CLASS I-RELATED"/>
    <property type="match status" value="1"/>
</dbReference>
<dbReference type="AlphaFoldDB" id="A0A4W5Q637"/>
<dbReference type="GeneTree" id="ENSGT01110000270526"/>
<dbReference type="GO" id="GO:0009897">
    <property type="term" value="C:external side of plasma membrane"/>
    <property type="evidence" value="ECO:0007669"/>
    <property type="project" value="TreeGrafter"/>
</dbReference>
<evidence type="ECO:0000256" key="2">
    <source>
        <dbReference type="SAM" id="SignalP"/>
    </source>
</evidence>
<name>A0A4W5Q637_9TELE</name>
<reference evidence="5" key="1">
    <citation type="submission" date="2018-06" db="EMBL/GenBank/DDBJ databases">
        <title>Genome assembly of Danube salmon.</title>
        <authorList>
            <person name="Macqueen D.J."/>
            <person name="Gundappa M.K."/>
        </authorList>
    </citation>
    <scope>NUCLEOTIDE SEQUENCE [LARGE SCALE GENOMIC DNA]</scope>
</reference>
<dbReference type="GO" id="GO:0005615">
    <property type="term" value="C:extracellular space"/>
    <property type="evidence" value="ECO:0007669"/>
    <property type="project" value="TreeGrafter"/>
</dbReference>
<dbReference type="Pfam" id="PF00129">
    <property type="entry name" value="MHC_I"/>
    <property type="match status" value="1"/>
</dbReference>
<accession>A0A4W5Q637</accession>
<dbReference type="PANTHER" id="PTHR16675:SF193">
    <property type="entry name" value="LOC571647 PROTEIN-RELATED"/>
    <property type="match status" value="1"/>
</dbReference>
<keyword evidence="1" id="KW-0325">Glycoprotein</keyword>